<protein>
    <recommendedName>
        <fullName evidence="3">histidine kinase</fullName>
        <ecNumber evidence="3">2.7.13.3</ecNumber>
    </recommendedName>
</protein>
<feature type="transmembrane region" description="Helical" evidence="14">
    <location>
        <begin position="28"/>
        <end position="48"/>
    </location>
</feature>
<dbReference type="PRINTS" id="PR00344">
    <property type="entry name" value="BCTRLSENSOR"/>
</dbReference>
<dbReference type="AlphaFoldDB" id="A0A844ZXW6"/>
<dbReference type="Pfam" id="PF13493">
    <property type="entry name" value="DUF4118"/>
    <property type="match status" value="1"/>
</dbReference>
<dbReference type="InterPro" id="IPR002645">
    <property type="entry name" value="STAS_dom"/>
</dbReference>
<keyword evidence="18" id="KW-1185">Reference proteome</keyword>
<feature type="domain" description="STAS" evidence="16">
    <location>
        <begin position="150"/>
        <end position="263"/>
    </location>
</feature>
<dbReference type="Pfam" id="PF02518">
    <property type="entry name" value="HATPase_c"/>
    <property type="match status" value="1"/>
</dbReference>
<dbReference type="Gene3D" id="1.20.120.620">
    <property type="entry name" value="Backbone structure of the membrane domain of e. Coli histidine kinase receptor kdpd"/>
    <property type="match status" value="1"/>
</dbReference>
<reference evidence="17 18" key="1">
    <citation type="submission" date="2019-12" db="EMBL/GenBank/DDBJ databases">
        <title>Genomic-based taxomic classification of the family Erythrobacteraceae.</title>
        <authorList>
            <person name="Xu L."/>
        </authorList>
    </citation>
    <scope>NUCLEOTIDE SEQUENCE [LARGE SCALE GENOMIC DNA]</scope>
    <source>
        <strain evidence="17 18">RC4-10-4</strain>
    </source>
</reference>
<proteinExistence type="predicted"/>
<dbReference type="InterPro" id="IPR036890">
    <property type="entry name" value="HATPase_C_sf"/>
</dbReference>
<evidence type="ECO:0000313" key="17">
    <source>
        <dbReference type="EMBL" id="MXO92568.1"/>
    </source>
</evidence>
<dbReference type="SUPFAM" id="SSF55874">
    <property type="entry name" value="ATPase domain of HSP90 chaperone/DNA topoisomerase II/histidine kinase"/>
    <property type="match status" value="1"/>
</dbReference>
<dbReference type="SMART" id="SM00387">
    <property type="entry name" value="HATPase_c"/>
    <property type="match status" value="1"/>
</dbReference>
<dbReference type="GO" id="GO:0000160">
    <property type="term" value="P:phosphorelay signal transduction system"/>
    <property type="evidence" value="ECO:0007669"/>
    <property type="project" value="UniProtKB-KW"/>
</dbReference>
<evidence type="ECO:0000256" key="4">
    <source>
        <dbReference type="ARBA" id="ARBA00022553"/>
    </source>
</evidence>
<keyword evidence="10 14" id="KW-1133">Transmembrane helix</keyword>
<keyword evidence="7" id="KW-0547">Nucleotide-binding</keyword>
<dbReference type="RefSeq" id="WP_131451938.1">
    <property type="nucleotide sequence ID" value="NZ_BMJK01000001.1"/>
</dbReference>
<dbReference type="PROSITE" id="PS50801">
    <property type="entry name" value="STAS"/>
    <property type="match status" value="1"/>
</dbReference>
<evidence type="ECO:0000256" key="9">
    <source>
        <dbReference type="ARBA" id="ARBA00022840"/>
    </source>
</evidence>
<feature type="domain" description="Histidine kinase" evidence="15">
    <location>
        <begin position="153"/>
        <end position="349"/>
    </location>
</feature>
<comment type="catalytic activity">
    <reaction evidence="1">
        <text>ATP + protein L-histidine = ADP + protein N-phospho-L-histidine.</text>
        <dbReference type="EC" id="2.7.13.3"/>
    </reaction>
</comment>
<dbReference type="Proteomes" id="UP000460626">
    <property type="component" value="Unassembled WGS sequence"/>
</dbReference>
<evidence type="ECO:0000256" key="13">
    <source>
        <dbReference type="SAM" id="MobiDB-lite"/>
    </source>
</evidence>
<evidence type="ECO:0000256" key="10">
    <source>
        <dbReference type="ARBA" id="ARBA00022989"/>
    </source>
</evidence>
<dbReference type="InterPro" id="IPR025201">
    <property type="entry name" value="KdpD_TM"/>
</dbReference>
<evidence type="ECO:0000256" key="2">
    <source>
        <dbReference type="ARBA" id="ARBA00004141"/>
    </source>
</evidence>
<gene>
    <name evidence="17" type="ORF">GRI62_02975</name>
</gene>
<comment type="caution">
    <text evidence="17">The sequence shown here is derived from an EMBL/GenBank/DDBJ whole genome shotgun (WGS) entry which is preliminary data.</text>
</comment>
<dbReference type="EMBL" id="WTYH01000001">
    <property type="protein sequence ID" value="MXO92568.1"/>
    <property type="molecule type" value="Genomic_DNA"/>
</dbReference>
<dbReference type="InterPro" id="IPR004358">
    <property type="entry name" value="Sig_transdc_His_kin-like_C"/>
</dbReference>
<comment type="subcellular location">
    <subcellularLocation>
        <location evidence="2">Membrane</location>
        <topology evidence="2">Multi-pass membrane protein</topology>
    </subcellularLocation>
</comment>
<dbReference type="InterPro" id="IPR003594">
    <property type="entry name" value="HATPase_dom"/>
</dbReference>
<dbReference type="EC" id="2.7.13.3" evidence="3"/>
<dbReference type="InterPro" id="IPR038318">
    <property type="entry name" value="KdpD_sf"/>
</dbReference>
<dbReference type="GO" id="GO:0004673">
    <property type="term" value="F:protein histidine kinase activity"/>
    <property type="evidence" value="ECO:0007669"/>
    <property type="project" value="UniProtKB-EC"/>
</dbReference>
<sequence>MHDVDRQSPDTARRPFLESLPLASGRPWVGYVCAVLASIAGLVARWAVDDALPPGFPYLTFFPAVIIVAFFLGARPGIVAAVLCGMLSWYFFIAPFETFALPYQAAVAMLFYLFICTVDITLVHWMQAANRQLAAERLRSDSLAETRAVLFEELQHRVGNNLQMMSSILNLQQRGVADEAGKAALVEASRRLGVVGRLQRTLYHADGAQLSLANYIDRIVRDTLEASGRTDIDYHFDEQATDVLPAAAAVPTALVVSEAVSNALEHGYGAARGGVLEVTVVEDEADDTFVISIRDEGRGLPQGFVLEQADSLGLRIASNLARGLGGRFTLDRRDDGPGTVARLTVPRSHDEPGDTDAAA</sequence>
<evidence type="ECO:0000256" key="12">
    <source>
        <dbReference type="ARBA" id="ARBA00023136"/>
    </source>
</evidence>
<evidence type="ECO:0000256" key="11">
    <source>
        <dbReference type="ARBA" id="ARBA00023012"/>
    </source>
</evidence>
<keyword evidence="6 14" id="KW-0812">Transmembrane</keyword>
<evidence type="ECO:0000256" key="1">
    <source>
        <dbReference type="ARBA" id="ARBA00000085"/>
    </source>
</evidence>
<organism evidence="17 18">
    <name type="scientific">Aurantiacibacter arachoides</name>
    <dbReference type="NCBI Taxonomy" id="1850444"/>
    <lineage>
        <taxon>Bacteria</taxon>
        <taxon>Pseudomonadati</taxon>
        <taxon>Pseudomonadota</taxon>
        <taxon>Alphaproteobacteria</taxon>
        <taxon>Sphingomonadales</taxon>
        <taxon>Erythrobacteraceae</taxon>
        <taxon>Aurantiacibacter</taxon>
    </lineage>
</organism>
<accession>A0A844ZXW6</accession>
<evidence type="ECO:0000259" key="15">
    <source>
        <dbReference type="PROSITE" id="PS50109"/>
    </source>
</evidence>
<evidence type="ECO:0000259" key="16">
    <source>
        <dbReference type="PROSITE" id="PS50801"/>
    </source>
</evidence>
<feature type="transmembrane region" description="Helical" evidence="14">
    <location>
        <begin position="55"/>
        <end position="72"/>
    </location>
</feature>
<evidence type="ECO:0000256" key="6">
    <source>
        <dbReference type="ARBA" id="ARBA00022692"/>
    </source>
</evidence>
<keyword evidence="12 14" id="KW-0472">Membrane</keyword>
<dbReference type="Gene3D" id="3.30.565.10">
    <property type="entry name" value="Histidine kinase-like ATPase, C-terminal domain"/>
    <property type="match status" value="1"/>
</dbReference>
<keyword evidence="11" id="KW-0902">Two-component regulatory system</keyword>
<keyword evidence="5" id="KW-0808">Transferase</keyword>
<evidence type="ECO:0000313" key="18">
    <source>
        <dbReference type="Proteomes" id="UP000460626"/>
    </source>
</evidence>
<dbReference type="InterPro" id="IPR005467">
    <property type="entry name" value="His_kinase_dom"/>
</dbReference>
<evidence type="ECO:0000256" key="5">
    <source>
        <dbReference type="ARBA" id="ARBA00022679"/>
    </source>
</evidence>
<keyword evidence="8" id="KW-0418">Kinase</keyword>
<keyword evidence="9" id="KW-0067">ATP-binding</keyword>
<evidence type="ECO:0000256" key="14">
    <source>
        <dbReference type="SAM" id="Phobius"/>
    </source>
</evidence>
<dbReference type="GO" id="GO:0005524">
    <property type="term" value="F:ATP binding"/>
    <property type="evidence" value="ECO:0007669"/>
    <property type="project" value="UniProtKB-KW"/>
</dbReference>
<feature type="transmembrane region" description="Helical" evidence="14">
    <location>
        <begin position="78"/>
        <end position="96"/>
    </location>
</feature>
<name>A0A844ZXW6_9SPHN</name>
<feature type="transmembrane region" description="Helical" evidence="14">
    <location>
        <begin position="103"/>
        <end position="126"/>
    </location>
</feature>
<keyword evidence="4" id="KW-0597">Phosphoprotein</keyword>
<dbReference type="PANTHER" id="PTHR41523:SF8">
    <property type="entry name" value="ETHYLENE RESPONSE SENSOR PROTEIN"/>
    <property type="match status" value="1"/>
</dbReference>
<dbReference type="PROSITE" id="PS50109">
    <property type="entry name" value="HIS_KIN"/>
    <property type="match status" value="1"/>
</dbReference>
<evidence type="ECO:0000256" key="8">
    <source>
        <dbReference type="ARBA" id="ARBA00022777"/>
    </source>
</evidence>
<dbReference type="OrthoDB" id="7991996at2"/>
<dbReference type="InterPro" id="IPR011495">
    <property type="entry name" value="Sig_transdc_His_kin_sub2_dim/P"/>
</dbReference>
<evidence type="ECO:0000256" key="7">
    <source>
        <dbReference type="ARBA" id="ARBA00022741"/>
    </source>
</evidence>
<dbReference type="GO" id="GO:0016020">
    <property type="term" value="C:membrane"/>
    <property type="evidence" value="ECO:0007669"/>
    <property type="project" value="UniProtKB-SubCell"/>
</dbReference>
<dbReference type="PANTHER" id="PTHR41523">
    <property type="entry name" value="TWO-COMPONENT SYSTEM SENSOR PROTEIN"/>
    <property type="match status" value="1"/>
</dbReference>
<evidence type="ECO:0000256" key="3">
    <source>
        <dbReference type="ARBA" id="ARBA00012438"/>
    </source>
</evidence>
<feature type="region of interest" description="Disordered" evidence="13">
    <location>
        <begin position="335"/>
        <end position="359"/>
    </location>
</feature>
<dbReference type="Pfam" id="PF07568">
    <property type="entry name" value="HisKA_2"/>
    <property type="match status" value="1"/>
</dbReference>